<dbReference type="HOGENOM" id="CLU_308297_0_0_6"/>
<proteinExistence type="predicted"/>
<dbReference type="Gene3D" id="2.60.120.260">
    <property type="entry name" value="Galactose-binding domain-like"/>
    <property type="match status" value="2"/>
</dbReference>
<organism evidence="2 3">
    <name type="scientific">Allochromatium vinosum (strain ATCC 17899 / DSM 180 / NBRC 103801 / NCIMB 10441 / D)</name>
    <name type="common">Chromatium vinosum</name>
    <dbReference type="NCBI Taxonomy" id="572477"/>
    <lineage>
        <taxon>Bacteria</taxon>
        <taxon>Pseudomonadati</taxon>
        <taxon>Pseudomonadota</taxon>
        <taxon>Gammaproteobacteria</taxon>
        <taxon>Chromatiales</taxon>
        <taxon>Chromatiaceae</taxon>
        <taxon>Allochromatium</taxon>
    </lineage>
</organism>
<evidence type="ECO:0000313" key="3">
    <source>
        <dbReference type="Proteomes" id="UP000001441"/>
    </source>
</evidence>
<name>D3RRV9_ALLVD</name>
<dbReference type="GO" id="GO:0005975">
    <property type="term" value="P:carbohydrate metabolic process"/>
    <property type="evidence" value="ECO:0007669"/>
    <property type="project" value="InterPro"/>
</dbReference>
<accession>D3RRV9</accession>
<dbReference type="InterPro" id="IPR008979">
    <property type="entry name" value="Galactose-bd-like_sf"/>
</dbReference>
<dbReference type="SUPFAM" id="SSF49785">
    <property type="entry name" value="Galactose-binding domain-like"/>
    <property type="match status" value="1"/>
</dbReference>
<dbReference type="eggNOG" id="COG3387">
    <property type="taxonomic scope" value="Bacteria"/>
</dbReference>
<feature type="domain" description="F5/8 type C" evidence="1">
    <location>
        <begin position="1"/>
        <end position="124"/>
    </location>
</feature>
<dbReference type="RefSeq" id="WP_012970289.1">
    <property type="nucleotide sequence ID" value="NC_013851.1"/>
</dbReference>
<dbReference type="InterPro" id="IPR000421">
    <property type="entry name" value="FA58C"/>
</dbReference>
<dbReference type="InterPro" id="IPR008928">
    <property type="entry name" value="6-hairpin_glycosidase_sf"/>
</dbReference>
<dbReference type="STRING" id="572477.Alvin_1074"/>
<dbReference type="PROSITE" id="PS50022">
    <property type="entry name" value="FA58C_3"/>
    <property type="match status" value="1"/>
</dbReference>
<dbReference type="Proteomes" id="UP000001441">
    <property type="component" value="Chromosome"/>
</dbReference>
<dbReference type="EMBL" id="CP001896">
    <property type="protein sequence ID" value="ADC62013.1"/>
    <property type="molecule type" value="Genomic_DNA"/>
</dbReference>
<dbReference type="Pfam" id="PF00754">
    <property type="entry name" value="F5_F8_type_C"/>
    <property type="match status" value="1"/>
</dbReference>
<evidence type="ECO:0000313" key="2">
    <source>
        <dbReference type="EMBL" id="ADC62013.1"/>
    </source>
</evidence>
<dbReference type="SUPFAM" id="SSF48208">
    <property type="entry name" value="Six-hairpin glycosidases"/>
    <property type="match status" value="1"/>
</dbReference>
<dbReference type="AlphaFoldDB" id="D3RRV9"/>
<dbReference type="Gene3D" id="1.50.10.10">
    <property type="match status" value="1"/>
</dbReference>
<evidence type="ECO:0000259" key="1">
    <source>
        <dbReference type="PROSITE" id="PS50022"/>
    </source>
</evidence>
<dbReference type="OrthoDB" id="9763537at2"/>
<dbReference type="KEGG" id="alv:Alvin_1074"/>
<reference evidence="2 3" key="1">
    <citation type="journal article" date="2011" name="Stand. Genomic Sci.">
        <title>Complete genome sequence of Allochromatium vinosum DSM 180(T).</title>
        <authorList>
            <person name="Weissgerber T."/>
            <person name="Zigann R."/>
            <person name="Bruce D."/>
            <person name="Chang Y.J."/>
            <person name="Detter J.C."/>
            <person name="Han C."/>
            <person name="Hauser L."/>
            <person name="Jeffries C.D."/>
            <person name="Land M."/>
            <person name="Munk A.C."/>
            <person name="Tapia R."/>
            <person name="Dahl C."/>
        </authorList>
    </citation>
    <scope>NUCLEOTIDE SEQUENCE [LARGE SCALE GENOMIC DNA]</scope>
    <source>
        <strain evidence="3">ATCC 17899 / DSM 180 / NBRC 103801 / NCIMB 10441 / D</strain>
    </source>
</reference>
<gene>
    <name evidence="2" type="ordered locus">Alvin_1074</name>
</gene>
<protein>
    <submittedName>
        <fullName evidence="2">Coagulation factor 5/8 type domain protein</fullName>
    </submittedName>
</protein>
<dbReference type="InterPro" id="IPR012341">
    <property type="entry name" value="6hp_glycosidase-like_sf"/>
</dbReference>
<sequence length="957" mass="105630">MSLPDKRLWTATASGGDPRTAIDGSYSTHWVAETVTPPWLVIDLGRIATLGGLEIYWGRQSAQRFSCAASLDGQYWEPLCATRHGEGGCNVFAFPPQEARFVRWSTAEPSSPAIEIVQINLYAPDEAASVLEPGRLTVLGQGGPVRLAPGDSLTVDFGYIRSPLGVLVQWGQDHGTLFSVHLSDDGQSFREVGRILQSHGDTDSFYWRVTTSRYLRFTLHEASRPQGAIVEELMLRILNKDRMPIGRLERAAQAGNGELYPQSLLGRQVYWTALGDVDQDEQALFDEYGNLEPRPGSGQLAPLLRLDGCLHGAPGATGIRHELAEGALPIPSVTWPAGVVELRMTALVQAAVAHVEYRLTNRGESRQSGTLILAVRPVQINPYWQHGGHAAIRSIALDGRRVRVNGAPYAVFSRQPDAFTVADFDDGDVVRSIENGPVRTATRLDSDSGLLSGAFEFDFSLEPGAEVTLVAAAPMCEGLEPTTEADFPSRRRAVVQRWRERLGSRRIQVGDPEVSDTVEAQTALILVNATRFAFKPGPRNYDRTWIRDGSSQALALLYAGLAEEAKRYVLWYAERLYPNGQVPPILDPDGRVNRGYGSDIEFDAQGQFVRIAADVYRLTRDRAFLEAVFEPVVRATRFIEELRARTNAVHGPESRFHGLLAPSISHEGYNKPTYSYWDDFFALSAWRDCAYLAAELGAADIAAEAERQAREFTASLTRSLRLSAEAMGSGLLPASADRLDVDPTSTAIAFEPCRVEDVLPAEYIGPTYDDYRRHLDIIRAPDFSGGFTPYEIRNLNVFVALGRTEDACRLLADALGWRRPAGWRHWAEVVWGDPRAADYIGDMPHTWIGAEFATAVRRMLLRENGTTLELLRTVPERWWDGEGIRLAGVPSAFGTVDLQARRTATQVSIELALSGPDPEQILVHCPGVRRAHADGIACECDGVFIRTGRFARLVIEL</sequence>
<keyword evidence="3" id="KW-1185">Reference proteome</keyword>